<accession>A0ABU5L8B2</accession>
<dbReference type="EMBL" id="JARGYT010000041">
    <property type="protein sequence ID" value="MDZ5762359.1"/>
    <property type="molecule type" value="Genomic_DNA"/>
</dbReference>
<organism evidence="1 2">
    <name type="scientific">Candidatus Cyrtobacter comes</name>
    <dbReference type="NCBI Taxonomy" id="675776"/>
    <lineage>
        <taxon>Bacteria</taxon>
        <taxon>Pseudomonadati</taxon>
        <taxon>Pseudomonadota</taxon>
        <taxon>Alphaproteobacteria</taxon>
        <taxon>Rickettsiales</taxon>
        <taxon>Candidatus Midichloriaceae</taxon>
        <taxon>Candidatus Cyrtobacter</taxon>
    </lineage>
</organism>
<protein>
    <submittedName>
        <fullName evidence="1">Uncharacterized protein</fullName>
    </submittedName>
</protein>
<name>A0ABU5L8B2_9RICK</name>
<gene>
    <name evidence="1" type="ORF">Cyrtocomes_00738</name>
</gene>
<evidence type="ECO:0000313" key="1">
    <source>
        <dbReference type="EMBL" id="MDZ5762359.1"/>
    </source>
</evidence>
<evidence type="ECO:0000313" key="2">
    <source>
        <dbReference type="Proteomes" id="UP001293791"/>
    </source>
</evidence>
<reference evidence="1 2" key="1">
    <citation type="submission" date="2023-02" db="EMBL/GenBank/DDBJ databases">
        <title>Host association and intracellularity evolved multiple times independently in the Rickettsiales.</title>
        <authorList>
            <person name="Castelli M."/>
            <person name="Nardi T."/>
            <person name="Gammuto L."/>
            <person name="Bellinzona G."/>
            <person name="Sabaneyeva E."/>
            <person name="Potekhin A."/>
            <person name="Serra V."/>
            <person name="Petroni G."/>
            <person name="Sassera D."/>
        </authorList>
    </citation>
    <scope>NUCLEOTIDE SEQUENCE [LARGE SCALE GENOMIC DNA]</scope>
    <source>
        <strain evidence="1 2">BOD18</strain>
    </source>
</reference>
<proteinExistence type="predicted"/>
<sequence>MIRSLMSILPLNLQNLIPTEIMNEMNRVIGGYKPTPRYVPEIDFQKEYWGYDTYQEFEQHRVECINKLAAVAAEGDLEKVDKMVGDINISSNPKESERARDSVLLGLLEKDIDKIDNAAVKQKNDDMQHDNILHRACLVGSLGLLERYAEMQQRRVFDASSYLSRRNHDGMDLFQCATKCRDQDVMNKMLTCLRAMEKFSKIIGPHTEHVMNDAAAGITSARVM</sequence>
<keyword evidence="2" id="KW-1185">Reference proteome</keyword>
<dbReference type="Proteomes" id="UP001293791">
    <property type="component" value="Unassembled WGS sequence"/>
</dbReference>
<comment type="caution">
    <text evidence="1">The sequence shown here is derived from an EMBL/GenBank/DDBJ whole genome shotgun (WGS) entry which is preliminary data.</text>
</comment>